<gene>
    <name evidence="7" type="ORF">JIN82_10705</name>
</gene>
<dbReference type="Pfam" id="PF17167">
    <property type="entry name" value="Glyco_hydro_94"/>
    <property type="match status" value="1"/>
</dbReference>
<keyword evidence="8" id="KW-1185">Reference proteome</keyword>
<evidence type="ECO:0000256" key="2">
    <source>
        <dbReference type="ARBA" id="ARBA00022679"/>
    </source>
</evidence>
<evidence type="ECO:0000313" key="8">
    <source>
        <dbReference type="Proteomes" id="UP000624703"/>
    </source>
</evidence>
<dbReference type="Pfam" id="PF21958">
    <property type="entry name" value="SOGP_N"/>
    <property type="match status" value="1"/>
</dbReference>
<evidence type="ECO:0000259" key="4">
    <source>
        <dbReference type="Pfam" id="PF21250"/>
    </source>
</evidence>
<dbReference type="InterPro" id="IPR052047">
    <property type="entry name" value="GH94_Enzymes"/>
</dbReference>
<dbReference type="Gene3D" id="2.70.98.40">
    <property type="entry name" value="Glycoside hydrolase, family 65, N-terminal domain"/>
    <property type="match status" value="1"/>
</dbReference>
<reference evidence="7" key="1">
    <citation type="submission" date="2021-01" db="EMBL/GenBank/DDBJ databases">
        <title>Modified the classification status of verrucomicrobia.</title>
        <authorList>
            <person name="Feng X."/>
        </authorList>
    </citation>
    <scope>NUCLEOTIDE SEQUENCE</scope>
    <source>
        <strain evidence="7">_KCTC 22039</strain>
    </source>
</reference>
<dbReference type="AlphaFoldDB" id="A0A8J7SKA9"/>
<evidence type="ECO:0000313" key="7">
    <source>
        <dbReference type="EMBL" id="MBK1791621.1"/>
    </source>
</evidence>
<feature type="domain" description="SOGP N-terminal" evidence="6">
    <location>
        <begin position="35"/>
        <end position="255"/>
    </location>
</feature>
<dbReference type="InterPro" id="IPR033432">
    <property type="entry name" value="GH94_catalytic"/>
</dbReference>
<feature type="domain" description="Glycosyl hydrolase 94 catalytic" evidence="3">
    <location>
        <begin position="700"/>
        <end position="974"/>
    </location>
</feature>
<dbReference type="PANTHER" id="PTHR37469">
    <property type="entry name" value="CELLOBIONIC ACID PHOSPHORYLASE-RELATED"/>
    <property type="match status" value="1"/>
</dbReference>
<keyword evidence="2" id="KW-0808">Transferase</keyword>
<proteinExistence type="predicted"/>
<evidence type="ECO:0008006" key="9">
    <source>
        <dbReference type="Google" id="ProtNLM"/>
    </source>
</evidence>
<keyword evidence="1" id="KW-0328">Glycosyltransferase</keyword>
<evidence type="ECO:0000259" key="6">
    <source>
        <dbReference type="Pfam" id="PF21958"/>
    </source>
</evidence>
<accession>A0A8J7SKA9</accession>
<dbReference type="InterPro" id="IPR037018">
    <property type="entry name" value="GH65_N"/>
</dbReference>
<dbReference type="SUPFAM" id="SSF48208">
    <property type="entry name" value="Six-hairpin glycosidases"/>
    <property type="match status" value="1"/>
</dbReference>
<sequence>MTTASTQAPATRQLASHKDLPLQRLGSADALHFDFLPGGHLHAARHGSGVLLNLVLGCPLAGALHRVYVLAGTGDDQQVFSLIGPESTAAFSISENAAKWEADFDGLTATAIMSVSENGWQLSVDVNNNGDSEKEIQVVHGLDVGLAHQGAVRTNESYTSQYLDQRALDHADYGKVICTRQNLAVDGNHPWLAQTCAEGVSGFVTDAVQFFGFAINRGGAPEIFGDIPAADSRVYQGESSYVGLFAEPLQLAPAASGSRTFLFTYNGNHAAATDISDLESLVGAQPAPATDALADFQLQQSLLHYPAVAHGEDMSEDEVKELYPNELRMDEREDDGELLSFYHGKSTVHVATRAKEVQISRPHGIILRSGDSDYPEEDFLSTTCYGAGVINALTSIGHASFHRLYSVPRDKCGLMPSYGQRVWFQDADGDWNLLGVPSLFEMDLTACRWIYKLADRTIVVKNEVNKVKSEAKVDVEVIAGPETAFLVTSGLVVGINEYDDTATVEYQENGIHFECSDDSLAKKHFPKAYFQLDIDTTDAIAQLGGAEIIGGAASLPFSVIETKPAKAFAFTISGTARGEAPSKTEEQADLWSTVESCVRLSGSNSPAVERIDHILPWFAHNGLIHLTSPHGLEQYNGGAWGCRDVTQGSIELLLSLGRADSVKKILLEVYRHQYDQQGDWPQWFMLDPFGTIQQAHMHGDIPVWPLKAVAEYVEATEDYSILDEVLPWTNPDGFALTEKTGTLWEHLELNFKWIQKQCVEGTALISYGDGDWNDSLQPARPELKERMVSSWTVALCYQTISGLEKLCKQTGRSMEGLDGFSARIAADFRKFLIVDGTVCGFFLFNDDLQSGTPILHPSDETTGISYRLLPMTRSMIGSLFTEDEYKHHLGLIRENLLAPDGARLMDKPPTYRGGPQEIFQRAESAAAFSREIGIMYTHAHLRFIEAMAQTGNADDMLQAFEVVNPIGCVDTISNAKRRQHNVYFSSSDADVNDRYEAAEKYEDIKAGKVKVEGGWRVYSSGPGIYLNLLLTRLVGLRSDYGKVVIDPVVPNSLDGLVADTNWKGTPIKVNFTVGSRNFNPSKITLNGTELEAIGQDENPYREGGWIIDPEVFNSLLKEDGNVLDVVLG</sequence>
<dbReference type="RefSeq" id="WP_200311616.1">
    <property type="nucleotide sequence ID" value="NZ_JAENIM010000039.1"/>
</dbReference>
<comment type="caution">
    <text evidence="7">The sequence shown here is derived from an EMBL/GenBank/DDBJ whole genome shotgun (WGS) entry which is preliminary data.</text>
</comment>
<feature type="domain" description="Glycoside phosphorylase super sandwich" evidence="4">
    <location>
        <begin position="328"/>
        <end position="573"/>
    </location>
</feature>
<name>A0A8J7SKA9_9BACT</name>
<dbReference type="Proteomes" id="UP000624703">
    <property type="component" value="Unassembled WGS sequence"/>
</dbReference>
<protein>
    <recommendedName>
        <fullName evidence="9">Cellobiose phosphorylase</fullName>
    </recommendedName>
</protein>
<dbReference type="EMBL" id="JAENIM010000039">
    <property type="protein sequence ID" value="MBK1791621.1"/>
    <property type="molecule type" value="Genomic_DNA"/>
</dbReference>
<dbReference type="InterPro" id="IPR048773">
    <property type="entry name" value="SOGP_C"/>
</dbReference>
<dbReference type="GO" id="GO:0005975">
    <property type="term" value="P:carbohydrate metabolic process"/>
    <property type="evidence" value="ECO:0007669"/>
    <property type="project" value="InterPro"/>
</dbReference>
<dbReference type="InterPro" id="IPR008928">
    <property type="entry name" value="6-hairpin_glycosidase_sf"/>
</dbReference>
<feature type="domain" description="Glycoside phosphorylase C-terminal" evidence="5">
    <location>
        <begin position="1035"/>
        <end position="1121"/>
    </location>
</feature>
<dbReference type="GO" id="GO:0016757">
    <property type="term" value="F:glycosyltransferase activity"/>
    <property type="evidence" value="ECO:0007669"/>
    <property type="project" value="UniProtKB-KW"/>
</dbReference>
<dbReference type="PANTHER" id="PTHR37469:SF2">
    <property type="entry name" value="CELLOBIONIC ACID PHOSPHORYLASE"/>
    <property type="match status" value="1"/>
</dbReference>
<dbReference type="InterPro" id="IPR053831">
    <property type="entry name" value="SOGP_N"/>
</dbReference>
<dbReference type="InterPro" id="IPR048771">
    <property type="entry name" value="SOGP_2nd"/>
</dbReference>
<dbReference type="InterPro" id="IPR012341">
    <property type="entry name" value="6hp_glycosidase-like_sf"/>
</dbReference>
<dbReference type="Gene3D" id="1.50.10.10">
    <property type="match status" value="1"/>
</dbReference>
<dbReference type="Pfam" id="PF21270">
    <property type="entry name" value="SOGP_4th"/>
    <property type="match status" value="1"/>
</dbReference>
<evidence type="ECO:0000256" key="1">
    <source>
        <dbReference type="ARBA" id="ARBA00022676"/>
    </source>
</evidence>
<evidence type="ECO:0000259" key="3">
    <source>
        <dbReference type="Pfam" id="PF17167"/>
    </source>
</evidence>
<dbReference type="Pfam" id="PF21250">
    <property type="entry name" value="SOGP_2nd"/>
    <property type="match status" value="1"/>
</dbReference>
<organism evidence="7 8">
    <name type="scientific">Persicirhabdus sediminis</name>
    <dbReference type="NCBI Taxonomy" id="454144"/>
    <lineage>
        <taxon>Bacteria</taxon>
        <taxon>Pseudomonadati</taxon>
        <taxon>Verrucomicrobiota</taxon>
        <taxon>Verrucomicrobiia</taxon>
        <taxon>Verrucomicrobiales</taxon>
        <taxon>Verrucomicrobiaceae</taxon>
        <taxon>Persicirhabdus</taxon>
    </lineage>
</organism>
<evidence type="ECO:0000259" key="5">
    <source>
        <dbReference type="Pfam" id="PF21270"/>
    </source>
</evidence>